<reference evidence="1" key="1">
    <citation type="submission" date="2022-11" db="EMBL/GenBank/DDBJ databases">
        <title>Centuries of genome instability and evolution in soft-shell clam transmissible cancer (bioRxiv).</title>
        <authorList>
            <person name="Hart S.F.M."/>
            <person name="Yonemitsu M.A."/>
            <person name="Giersch R.M."/>
            <person name="Beal B.F."/>
            <person name="Arriagada G."/>
            <person name="Davis B.W."/>
            <person name="Ostrander E.A."/>
            <person name="Goff S.P."/>
            <person name="Metzger M.J."/>
        </authorList>
    </citation>
    <scope>NUCLEOTIDE SEQUENCE</scope>
    <source>
        <strain evidence="1">MELC-2E11</strain>
        <tissue evidence="1">Siphon/mantle</tissue>
    </source>
</reference>
<name>A0ABY7DH13_MYAAR</name>
<evidence type="ECO:0000313" key="2">
    <source>
        <dbReference type="Proteomes" id="UP001164746"/>
    </source>
</evidence>
<accession>A0ABY7DH13</accession>
<dbReference type="EMBL" id="CP111013">
    <property type="protein sequence ID" value="WAQ95605.1"/>
    <property type="molecule type" value="Genomic_DNA"/>
</dbReference>
<protein>
    <submittedName>
        <fullName evidence="1">Uncharacterized protein</fullName>
    </submittedName>
</protein>
<dbReference type="Proteomes" id="UP001164746">
    <property type="component" value="Chromosome 2"/>
</dbReference>
<gene>
    <name evidence="1" type="ORF">MAR_028295</name>
</gene>
<organism evidence="1 2">
    <name type="scientific">Mya arenaria</name>
    <name type="common">Soft-shell clam</name>
    <dbReference type="NCBI Taxonomy" id="6604"/>
    <lineage>
        <taxon>Eukaryota</taxon>
        <taxon>Metazoa</taxon>
        <taxon>Spiralia</taxon>
        <taxon>Lophotrochozoa</taxon>
        <taxon>Mollusca</taxon>
        <taxon>Bivalvia</taxon>
        <taxon>Autobranchia</taxon>
        <taxon>Heteroconchia</taxon>
        <taxon>Euheterodonta</taxon>
        <taxon>Imparidentia</taxon>
        <taxon>Neoheterodontei</taxon>
        <taxon>Myida</taxon>
        <taxon>Myoidea</taxon>
        <taxon>Myidae</taxon>
        <taxon>Mya</taxon>
    </lineage>
</organism>
<evidence type="ECO:0000313" key="1">
    <source>
        <dbReference type="EMBL" id="WAQ95605.1"/>
    </source>
</evidence>
<proteinExistence type="predicted"/>
<sequence length="130" mass="14478">MKEILRRKLTGCVGTIVRSCRKIGERKLFVLFHEMKEYAGEIHGVEEKTTKDNDGLKSCFCVDAIHDAVSWKEKELQAPYLPSYGNTEFFKGVQESHGATHHQEQTCTPATLAAKEEATATVTISCCGNL</sequence>
<keyword evidence="2" id="KW-1185">Reference proteome</keyword>